<dbReference type="RefSeq" id="WP_094984370.1">
    <property type="nucleotide sequence ID" value="NZ_NHNI01000001.1"/>
</dbReference>
<keyword evidence="1" id="KW-0812">Transmembrane</keyword>
<proteinExistence type="predicted"/>
<dbReference type="AlphaFoldDB" id="A0A266QAA5"/>
<sequence>MNRMHLFLLFIVFLLIPLSAPAFSGLMPAAQPDCDGAATQECHSSALVAADHPPVVSAVVSPDDSAGKAANRPVAPLVLQEFMQQEHAESRKQWFLLVIIAVVVLVAVRSAPSMK</sequence>
<evidence type="ECO:0000256" key="1">
    <source>
        <dbReference type="SAM" id="Phobius"/>
    </source>
</evidence>
<dbReference type="EMBL" id="NHNI01000001">
    <property type="protein sequence ID" value="OZY86775.1"/>
    <property type="molecule type" value="Genomic_DNA"/>
</dbReference>
<evidence type="ECO:0000313" key="3">
    <source>
        <dbReference type="EMBL" id="OZY86775.1"/>
    </source>
</evidence>
<evidence type="ECO:0000313" key="4">
    <source>
        <dbReference type="Proteomes" id="UP000216101"/>
    </source>
</evidence>
<feature type="transmembrane region" description="Helical" evidence="1">
    <location>
        <begin position="94"/>
        <end position="111"/>
    </location>
</feature>
<feature type="signal peptide" evidence="2">
    <location>
        <begin position="1"/>
        <end position="24"/>
    </location>
</feature>
<accession>A0A266QAA5</accession>
<organism evidence="3 4">
    <name type="scientific">Cellvibrio mixtus</name>
    <dbReference type="NCBI Taxonomy" id="39650"/>
    <lineage>
        <taxon>Bacteria</taxon>
        <taxon>Pseudomonadati</taxon>
        <taxon>Pseudomonadota</taxon>
        <taxon>Gammaproteobacteria</taxon>
        <taxon>Cellvibrionales</taxon>
        <taxon>Cellvibrionaceae</taxon>
        <taxon>Cellvibrio</taxon>
    </lineage>
</organism>
<evidence type="ECO:0000256" key="2">
    <source>
        <dbReference type="SAM" id="SignalP"/>
    </source>
</evidence>
<protein>
    <submittedName>
        <fullName evidence="3">Uncharacterized protein</fullName>
    </submittedName>
</protein>
<gene>
    <name evidence="3" type="ORF">CBP51_07125</name>
</gene>
<reference evidence="4" key="1">
    <citation type="submission" date="2017-05" db="EMBL/GenBank/DDBJ databases">
        <authorList>
            <person name="Barney B.M."/>
        </authorList>
    </citation>
    <scope>NUCLEOTIDE SEQUENCE [LARGE SCALE GENOMIC DNA]</scope>
    <source>
        <strain evidence="4">PSBB022</strain>
    </source>
</reference>
<feature type="chain" id="PRO_5013012235" evidence="2">
    <location>
        <begin position="25"/>
        <end position="115"/>
    </location>
</feature>
<comment type="caution">
    <text evidence="3">The sequence shown here is derived from an EMBL/GenBank/DDBJ whole genome shotgun (WGS) entry which is preliminary data.</text>
</comment>
<keyword evidence="1" id="KW-1133">Transmembrane helix</keyword>
<keyword evidence="1" id="KW-0472">Membrane</keyword>
<keyword evidence="4" id="KW-1185">Reference proteome</keyword>
<name>A0A266QAA5_9GAMM</name>
<dbReference type="Proteomes" id="UP000216101">
    <property type="component" value="Unassembled WGS sequence"/>
</dbReference>
<keyword evidence="2" id="KW-0732">Signal</keyword>